<accession>A0A816PBA5</accession>
<protein>
    <submittedName>
        <fullName evidence="1">(rape) hypothetical protein</fullName>
    </submittedName>
</protein>
<sequence length="205" mass="22756">MFTKEETERYGSSGLLAPNVDGKIICVTLTMKVFVFVVDRLKELIKCNRYQVAPAELEALLLAHPEIADAAKSLSKLNIDFAQPKQQVYSKSLRPSFVTVRAMSESQTALKNQPQSSASSVSVTSKVETLTHFPEMASFILYLVQLDGRVKSLHPNIHGGILAGRDVDHHMEALNEHGIDMTPCLLWCTQRSVLSYTASTSPSYW</sequence>
<organism evidence="1">
    <name type="scientific">Brassica napus</name>
    <name type="common">Rape</name>
    <dbReference type="NCBI Taxonomy" id="3708"/>
    <lineage>
        <taxon>Eukaryota</taxon>
        <taxon>Viridiplantae</taxon>
        <taxon>Streptophyta</taxon>
        <taxon>Embryophyta</taxon>
        <taxon>Tracheophyta</taxon>
        <taxon>Spermatophyta</taxon>
        <taxon>Magnoliopsida</taxon>
        <taxon>eudicotyledons</taxon>
        <taxon>Gunneridae</taxon>
        <taxon>Pentapetalae</taxon>
        <taxon>rosids</taxon>
        <taxon>malvids</taxon>
        <taxon>Brassicales</taxon>
        <taxon>Brassicaceae</taxon>
        <taxon>Brassiceae</taxon>
        <taxon>Brassica</taxon>
    </lineage>
</organism>
<dbReference type="AlphaFoldDB" id="A0A816PBA5"/>
<dbReference type="Gene3D" id="3.40.50.1380">
    <property type="entry name" value="Methylglyoxal synthase-like domain"/>
    <property type="match status" value="1"/>
</dbReference>
<dbReference type="SUPFAM" id="SSF52335">
    <property type="entry name" value="Methylglyoxal synthase-like"/>
    <property type="match status" value="1"/>
</dbReference>
<evidence type="ECO:0000313" key="1">
    <source>
        <dbReference type="EMBL" id="CAF2046825.1"/>
    </source>
</evidence>
<reference evidence="1" key="1">
    <citation type="submission" date="2021-01" db="EMBL/GenBank/DDBJ databases">
        <authorList>
            <consortium name="Genoscope - CEA"/>
            <person name="William W."/>
        </authorList>
    </citation>
    <scope>NUCLEOTIDE SEQUENCE</scope>
</reference>
<dbReference type="GO" id="GO:0003937">
    <property type="term" value="F:IMP cyclohydrolase activity"/>
    <property type="evidence" value="ECO:0007669"/>
    <property type="project" value="InterPro"/>
</dbReference>
<gene>
    <name evidence="1" type="ORF">DARMORV10_A09P44800.1</name>
</gene>
<name>A0A816PBA5_BRANA</name>
<dbReference type="InterPro" id="IPR036914">
    <property type="entry name" value="MGS-like_dom_sf"/>
</dbReference>
<dbReference type="PANTHER" id="PTHR11692:SF2">
    <property type="entry name" value="MGS-LIKE DOMAIN-CONTAINING PROTEIN"/>
    <property type="match status" value="1"/>
</dbReference>
<dbReference type="SUPFAM" id="SSF56801">
    <property type="entry name" value="Acetyl-CoA synthetase-like"/>
    <property type="match status" value="1"/>
</dbReference>
<dbReference type="GO" id="GO:0004643">
    <property type="term" value="F:phosphoribosylaminoimidazolecarboxamide formyltransferase activity"/>
    <property type="evidence" value="ECO:0007669"/>
    <property type="project" value="InterPro"/>
</dbReference>
<proteinExistence type="predicted"/>
<dbReference type="GO" id="GO:0006164">
    <property type="term" value="P:purine nucleotide biosynthetic process"/>
    <property type="evidence" value="ECO:0007669"/>
    <property type="project" value="InterPro"/>
</dbReference>
<dbReference type="PANTHER" id="PTHR11692">
    <property type="entry name" value="BIFUNCTIONAL PURINE BIOSYNTHESIS PROTEIN PURH"/>
    <property type="match status" value="1"/>
</dbReference>
<dbReference type="InterPro" id="IPR002695">
    <property type="entry name" value="PurH-like"/>
</dbReference>
<dbReference type="EMBL" id="HG994363">
    <property type="protein sequence ID" value="CAF2046825.1"/>
    <property type="molecule type" value="Genomic_DNA"/>
</dbReference>
<dbReference type="Proteomes" id="UP001295469">
    <property type="component" value="Chromosome A09"/>
</dbReference>